<organism evidence="9 10">
    <name type="scientific">Cylindrobasidium torrendii FP15055 ss-10</name>
    <dbReference type="NCBI Taxonomy" id="1314674"/>
    <lineage>
        <taxon>Eukaryota</taxon>
        <taxon>Fungi</taxon>
        <taxon>Dikarya</taxon>
        <taxon>Basidiomycota</taxon>
        <taxon>Agaricomycotina</taxon>
        <taxon>Agaricomycetes</taxon>
        <taxon>Agaricomycetidae</taxon>
        <taxon>Agaricales</taxon>
        <taxon>Marasmiineae</taxon>
        <taxon>Physalacriaceae</taxon>
        <taxon>Cylindrobasidium</taxon>
    </lineage>
</organism>
<feature type="region of interest" description="Disordered" evidence="7">
    <location>
        <begin position="473"/>
        <end position="495"/>
    </location>
</feature>
<dbReference type="GO" id="GO:0008270">
    <property type="term" value="F:zinc ion binding"/>
    <property type="evidence" value="ECO:0007669"/>
    <property type="project" value="InterPro"/>
</dbReference>
<keyword evidence="4" id="KW-0238">DNA-binding</keyword>
<feature type="domain" description="Zn(2)-C6 fungal-type" evidence="8">
    <location>
        <begin position="281"/>
        <end position="312"/>
    </location>
</feature>
<feature type="region of interest" description="Disordered" evidence="7">
    <location>
        <begin position="72"/>
        <end position="186"/>
    </location>
</feature>
<dbReference type="PANTHER" id="PTHR31944">
    <property type="entry name" value="HEME-RESPONSIVE ZINC FINGER TRANSCRIPTION FACTOR HAP1"/>
    <property type="match status" value="1"/>
</dbReference>
<evidence type="ECO:0000256" key="1">
    <source>
        <dbReference type="ARBA" id="ARBA00022723"/>
    </source>
</evidence>
<feature type="compositionally biased region" description="Polar residues" evidence="7">
    <location>
        <begin position="485"/>
        <end position="495"/>
    </location>
</feature>
<evidence type="ECO:0000256" key="3">
    <source>
        <dbReference type="ARBA" id="ARBA00023015"/>
    </source>
</evidence>
<dbReference type="OrthoDB" id="2123952at2759"/>
<feature type="compositionally biased region" description="Basic and acidic residues" evidence="7">
    <location>
        <begin position="96"/>
        <end position="105"/>
    </location>
</feature>
<feature type="compositionally biased region" description="Low complexity" evidence="7">
    <location>
        <begin position="158"/>
        <end position="167"/>
    </location>
</feature>
<dbReference type="Gene3D" id="4.10.240.10">
    <property type="entry name" value="Zn(2)-C6 fungal-type DNA-binding domain"/>
    <property type="match status" value="1"/>
</dbReference>
<dbReference type="InterPro" id="IPR001138">
    <property type="entry name" value="Zn2Cys6_DnaBD"/>
</dbReference>
<dbReference type="GO" id="GO:0001228">
    <property type="term" value="F:DNA-binding transcription activator activity, RNA polymerase II-specific"/>
    <property type="evidence" value="ECO:0007669"/>
    <property type="project" value="TreeGrafter"/>
</dbReference>
<evidence type="ECO:0000313" key="10">
    <source>
        <dbReference type="Proteomes" id="UP000054007"/>
    </source>
</evidence>
<evidence type="ECO:0000259" key="8">
    <source>
        <dbReference type="PROSITE" id="PS50048"/>
    </source>
</evidence>
<feature type="compositionally biased region" description="Basic and acidic residues" evidence="7">
    <location>
        <begin position="331"/>
        <end position="345"/>
    </location>
</feature>
<dbReference type="GO" id="GO:0005634">
    <property type="term" value="C:nucleus"/>
    <property type="evidence" value="ECO:0007669"/>
    <property type="project" value="TreeGrafter"/>
</dbReference>
<keyword evidence="2" id="KW-0862">Zinc</keyword>
<feature type="compositionally biased region" description="Basic and acidic residues" evidence="7">
    <location>
        <begin position="306"/>
        <end position="322"/>
    </location>
</feature>
<dbReference type="InterPro" id="IPR051430">
    <property type="entry name" value="Fungal_TF_Env_Response"/>
</dbReference>
<feature type="region of interest" description="Disordered" evidence="7">
    <location>
        <begin position="215"/>
        <end position="276"/>
    </location>
</feature>
<dbReference type="SUPFAM" id="SSF57701">
    <property type="entry name" value="Zn2/Cys6 DNA-binding domain"/>
    <property type="match status" value="1"/>
</dbReference>
<dbReference type="GO" id="GO:0000978">
    <property type="term" value="F:RNA polymerase II cis-regulatory region sequence-specific DNA binding"/>
    <property type="evidence" value="ECO:0007669"/>
    <property type="project" value="TreeGrafter"/>
</dbReference>
<dbReference type="EMBL" id="KN880443">
    <property type="protein sequence ID" value="KIY72469.1"/>
    <property type="molecule type" value="Genomic_DNA"/>
</dbReference>
<reference evidence="9 10" key="1">
    <citation type="journal article" date="2015" name="Fungal Genet. Biol.">
        <title>Evolution of novel wood decay mechanisms in Agaricales revealed by the genome sequences of Fistulina hepatica and Cylindrobasidium torrendii.</title>
        <authorList>
            <person name="Floudas D."/>
            <person name="Held B.W."/>
            <person name="Riley R."/>
            <person name="Nagy L.G."/>
            <person name="Koehler G."/>
            <person name="Ransdell A.S."/>
            <person name="Younus H."/>
            <person name="Chow J."/>
            <person name="Chiniquy J."/>
            <person name="Lipzen A."/>
            <person name="Tritt A."/>
            <person name="Sun H."/>
            <person name="Haridas S."/>
            <person name="LaButti K."/>
            <person name="Ohm R.A."/>
            <person name="Kues U."/>
            <person name="Blanchette R.A."/>
            <person name="Grigoriev I.V."/>
            <person name="Minto R.E."/>
            <person name="Hibbett D.S."/>
        </authorList>
    </citation>
    <scope>NUCLEOTIDE SEQUENCE [LARGE SCALE GENOMIC DNA]</scope>
    <source>
        <strain evidence="9 10">FP15055 ss-10</strain>
    </source>
</reference>
<dbReference type="InterPro" id="IPR036864">
    <property type="entry name" value="Zn2-C6_fun-type_DNA-bd_sf"/>
</dbReference>
<keyword evidence="1" id="KW-0479">Metal-binding</keyword>
<evidence type="ECO:0000256" key="2">
    <source>
        <dbReference type="ARBA" id="ARBA00022833"/>
    </source>
</evidence>
<dbReference type="Proteomes" id="UP000054007">
    <property type="component" value="Unassembled WGS sequence"/>
</dbReference>
<keyword evidence="10" id="KW-1185">Reference proteome</keyword>
<keyword evidence="3" id="KW-0805">Transcription regulation</keyword>
<dbReference type="PROSITE" id="PS00463">
    <property type="entry name" value="ZN2_CY6_FUNGAL_1"/>
    <property type="match status" value="1"/>
</dbReference>
<feature type="region of interest" description="Disordered" evidence="7">
    <location>
        <begin position="379"/>
        <end position="401"/>
    </location>
</feature>
<accession>A0A0D7BQM5</accession>
<feature type="region of interest" description="Disordered" evidence="7">
    <location>
        <begin position="303"/>
        <end position="359"/>
    </location>
</feature>
<dbReference type="PANTHER" id="PTHR31944:SF131">
    <property type="entry name" value="HEME-RESPONSIVE ZINC FINGER TRANSCRIPTION FACTOR HAP1"/>
    <property type="match status" value="1"/>
</dbReference>
<keyword evidence="5" id="KW-0804">Transcription</keyword>
<evidence type="ECO:0000256" key="5">
    <source>
        <dbReference type="ARBA" id="ARBA00023163"/>
    </source>
</evidence>
<evidence type="ECO:0000256" key="7">
    <source>
        <dbReference type="SAM" id="MobiDB-lite"/>
    </source>
</evidence>
<dbReference type="STRING" id="1314674.A0A0D7BQM5"/>
<keyword evidence="6" id="KW-0539">Nucleus</keyword>
<evidence type="ECO:0000313" key="9">
    <source>
        <dbReference type="EMBL" id="KIY72469.1"/>
    </source>
</evidence>
<protein>
    <recommendedName>
        <fullName evidence="8">Zn(2)-C6 fungal-type domain-containing protein</fullName>
    </recommendedName>
</protein>
<dbReference type="SMART" id="SM00066">
    <property type="entry name" value="GAL4"/>
    <property type="match status" value="1"/>
</dbReference>
<gene>
    <name evidence="9" type="ORF">CYLTODRAFT_37194</name>
</gene>
<dbReference type="AlphaFoldDB" id="A0A0D7BQM5"/>
<evidence type="ECO:0000256" key="4">
    <source>
        <dbReference type="ARBA" id="ARBA00023125"/>
    </source>
</evidence>
<dbReference type="Pfam" id="PF00172">
    <property type="entry name" value="Zn_clus"/>
    <property type="match status" value="1"/>
</dbReference>
<dbReference type="PROSITE" id="PS50048">
    <property type="entry name" value="ZN2_CY6_FUNGAL_2"/>
    <property type="match status" value="1"/>
</dbReference>
<proteinExistence type="predicted"/>
<name>A0A0D7BQM5_9AGAR</name>
<feature type="compositionally biased region" description="Basic and acidic residues" evidence="7">
    <location>
        <begin position="130"/>
        <end position="141"/>
    </location>
</feature>
<evidence type="ECO:0000256" key="6">
    <source>
        <dbReference type="ARBA" id="ARBA00023242"/>
    </source>
</evidence>
<feature type="compositionally biased region" description="Polar residues" evidence="7">
    <location>
        <begin position="72"/>
        <end position="82"/>
    </location>
</feature>
<sequence>MPKASRHSERLFGLYRWSSSSYVMTIGKQDSVGVWQICVTKWASMRTTPSLLLSTVTNRACSAFSHFAPTTTGDTMDYSSSQRPKEYTLPPIGYPYHDHEGEHSHPQSSSAPESVSYRTDRTAAYTRTLPDPRGHDQDYRLNHSRPYGQVSDVRTSDHSGSSSDVYSPEATYPPDRLPSPGDANRGRRMNLAALETGTAHHGRGIRYQPELLSAHTDTSAGAEPWPSNSVLPSARPSPSDEATTDDRSNSRKGRRSKEKIELAPDQPPTTQGKPRARVYVACVQCRSRKIRCDGAKPICHNCNKRGHPECNYDPVPKRRGPDKTPGARQRMARELKNDLDKDDTRRRRRTRKPDPQPDLVHLLRAESPVDVKPVIPSLVMPHGNDEGPPPLSHHSPHSHQTVYSPALNTGCQCHGASPCPYNLPNSLYHAADEGHYRMAPGFSRPMGIEQGYWDETSLRSTYYPGYTPSNRYYDEDEDDGAHAIAQSSSNFARKT</sequence>
<dbReference type="CDD" id="cd00067">
    <property type="entry name" value="GAL4"/>
    <property type="match status" value="1"/>
</dbReference>